<dbReference type="Proteomes" id="UP000305067">
    <property type="component" value="Unassembled WGS sequence"/>
</dbReference>
<dbReference type="NCBIfam" id="TIGR00756">
    <property type="entry name" value="PPR"/>
    <property type="match status" value="2"/>
</dbReference>
<comment type="similarity">
    <text evidence="1">Belongs to the CCM1 family.</text>
</comment>
<dbReference type="InterPro" id="IPR011990">
    <property type="entry name" value="TPR-like_helical_dom_sf"/>
</dbReference>
<dbReference type="EMBL" id="ML178815">
    <property type="protein sequence ID" value="TFL06736.1"/>
    <property type="molecule type" value="Genomic_DNA"/>
</dbReference>
<feature type="repeat" description="PPR" evidence="5">
    <location>
        <begin position="80"/>
        <end position="114"/>
    </location>
</feature>
<evidence type="ECO:0000256" key="1">
    <source>
        <dbReference type="ARBA" id="ARBA00006192"/>
    </source>
</evidence>
<evidence type="ECO:0000256" key="2">
    <source>
        <dbReference type="ARBA" id="ARBA00022737"/>
    </source>
</evidence>
<dbReference type="InterPro" id="IPR002885">
    <property type="entry name" value="PPR_rpt"/>
</dbReference>
<reference evidence="6 7" key="1">
    <citation type="journal article" date="2019" name="Nat. Ecol. Evol.">
        <title>Megaphylogeny resolves global patterns of mushroom evolution.</title>
        <authorList>
            <person name="Varga T."/>
            <person name="Krizsan K."/>
            <person name="Foldi C."/>
            <person name="Dima B."/>
            <person name="Sanchez-Garcia M."/>
            <person name="Sanchez-Ramirez S."/>
            <person name="Szollosi G.J."/>
            <person name="Szarkandi J.G."/>
            <person name="Papp V."/>
            <person name="Albert L."/>
            <person name="Andreopoulos W."/>
            <person name="Angelini C."/>
            <person name="Antonin V."/>
            <person name="Barry K.W."/>
            <person name="Bougher N.L."/>
            <person name="Buchanan P."/>
            <person name="Buyck B."/>
            <person name="Bense V."/>
            <person name="Catcheside P."/>
            <person name="Chovatia M."/>
            <person name="Cooper J."/>
            <person name="Damon W."/>
            <person name="Desjardin D."/>
            <person name="Finy P."/>
            <person name="Geml J."/>
            <person name="Haridas S."/>
            <person name="Hughes K."/>
            <person name="Justo A."/>
            <person name="Karasinski D."/>
            <person name="Kautmanova I."/>
            <person name="Kiss B."/>
            <person name="Kocsube S."/>
            <person name="Kotiranta H."/>
            <person name="LaButti K.M."/>
            <person name="Lechner B.E."/>
            <person name="Liimatainen K."/>
            <person name="Lipzen A."/>
            <person name="Lukacs Z."/>
            <person name="Mihaltcheva S."/>
            <person name="Morgado L.N."/>
            <person name="Niskanen T."/>
            <person name="Noordeloos M.E."/>
            <person name="Ohm R.A."/>
            <person name="Ortiz-Santana B."/>
            <person name="Ovrebo C."/>
            <person name="Racz N."/>
            <person name="Riley R."/>
            <person name="Savchenko A."/>
            <person name="Shiryaev A."/>
            <person name="Soop K."/>
            <person name="Spirin V."/>
            <person name="Szebenyi C."/>
            <person name="Tomsovsky M."/>
            <person name="Tulloss R.E."/>
            <person name="Uehling J."/>
            <person name="Grigoriev I.V."/>
            <person name="Vagvolgyi C."/>
            <person name="Papp T."/>
            <person name="Martin F.M."/>
            <person name="Miettinen O."/>
            <person name="Hibbett D.S."/>
            <person name="Nagy L.G."/>
        </authorList>
    </citation>
    <scope>NUCLEOTIDE SEQUENCE [LARGE SCALE GENOMIC DNA]</scope>
    <source>
        <strain evidence="6 7">CBS 309.79</strain>
    </source>
</reference>
<keyword evidence="7" id="KW-1185">Reference proteome</keyword>
<evidence type="ECO:0000313" key="6">
    <source>
        <dbReference type="EMBL" id="TFL06736.1"/>
    </source>
</evidence>
<proteinExistence type="inferred from homology"/>
<comment type="subunit">
    <text evidence="4">Binds to mitochondrial small subunit 15S rRNA.</text>
</comment>
<keyword evidence="2" id="KW-0677">Repeat</keyword>
<dbReference type="AlphaFoldDB" id="A0A5C3QXK8"/>
<dbReference type="OrthoDB" id="185373at2759"/>
<sequence>MGHTPDGKKTYKDFVHKVIFARLAKYPGLVTSRIASLARAEHVQQLVALYNGMKEGLFGPTIFVALDEKSVSPQRPVLIPPFIWAAFIEAFIKCKVPHHAEELWDDMNRLGVQPPASAWTALINGYGNHRGIAKAYSAWVTMQKLKVKPEPSTYRAIIHALFVDKQDAEAMKLFREFQKEFSGRTDAPGAVAVYNAVVHLLHLMHSDEATAEGILDHMRTHGPKPDLSTYNVFISYHGRRGNFSKLAALTKEMESNDIKPSEFTYSSLLSALLRAGRSNAADMVLNLMLKNGIKPTVAIYTTLMHFQLQEETIHGLNGALALLQKMETDKDPSVRPNVVTYTTLLAAIHKGTWLTADLREEKTSQILQNMSQRGIGFHRITYHILIPACLDNPTEDGLETGMRYYRAMIESGIQVVNDTWYVILRKLHYRRNWEEAEEVVKDMSATFGDKLPPKWLADLVGKIRGRVIRRQHY</sequence>
<accession>A0A5C3QXK8</accession>
<dbReference type="PANTHER" id="PTHR47447">
    <property type="entry name" value="OS03G0856100 PROTEIN"/>
    <property type="match status" value="1"/>
</dbReference>
<dbReference type="Pfam" id="PF13041">
    <property type="entry name" value="PPR_2"/>
    <property type="match status" value="1"/>
</dbReference>
<evidence type="ECO:0000256" key="3">
    <source>
        <dbReference type="ARBA" id="ARBA00044493"/>
    </source>
</evidence>
<feature type="repeat" description="PPR" evidence="5">
    <location>
        <begin position="226"/>
        <end position="260"/>
    </location>
</feature>
<gene>
    <name evidence="6" type="ORF">BDV98DRAFT_541158</name>
</gene>
<organism evidence="6 7">
    <name type="scientific">Pterulicium gracile</name>
    <dbReference type="NCBI Taxonomy" id="1884261"/>
    <lineage>
        <taxon>Eukaryota</taxon>
        <taxon>Fungi</taxon>
        <taxon>Dikarya</taxon>
        <taxon>Basidiomycota</taxon>
        <taxon>Agaricomycotina</taxon>
        <taxon>Agaricomycetes</taxon>
        <taxon>Agaricomycetidae</taxon>
        <taxon>Agaricales</taxon>
        <taxon>Pleurotineae</taxon>
        <taxon>Pterulaceae</taxon>
        <taxon>Pterulicium</taxon>
    </lineage>
</organism>
<dbReference type="Pfam" id="PF13812">
    <property type="entry name" value="PPR_3"/>
    <property type="match status" value="2"/>
</dbReference>
<dbReference type="PROSITE" id="PS51375">
    <property type="entry name" value="PPR"/>
    <property type="match status" value="3"/>
</dbReference>
<evidence type="ECO:0000313" key="7">
    <source>
        <dbReference type="Proteomes" id="UP000305067"/>
    </source>
</evidence>
<dbReference type="PANTHER" id="PTHR47447:SF17">
    <property type="entry name" value="OS12G0638900 PROTEIN"/>
    <property type="match status" value="1"/>
</dbReference>
<evidence type="ECO:0000256" key="4">
    <source>
        <dbReference type="ARBA" id="ARBA00044511"/>
    </source>
</evidence>
<evidence type="ECO:0000256" key="5">
    <source>
        <dbReference type="PROSITE-ProRule" id="PRU00708"/>
    </source>
</evidence>
<dbReference type="Gene3D" id="1.25.40.10">
    <property type="entry name" value="Tetratricopeptide repeat domain"/>
    <property type="match status" value="3"/>
</dbReference>
<protein>
    <recommendedName>
        <fullName evidence="8">Pentacotripeptide-repeat region of PRORP domain-containing protein</fullName>
    </recommendedName>
</protein>
<comment type="function">
    <text evidence="3">Regulates mitochondrial small subunit maturation by controlling 15S rRNA 5'-end processing. Localizes to the 5' precursor of the 15S rRNA in a position that is subsequently occupied by mS47 in the mature yeast mtSSU. Uses structure and sequence-specific RNA recognition, binding to a single-stranded region of the precursor and specifically recognizing bases -6 to -1. The exchange of Ccm1 for mS47 is coupled to the irreversible removal of precursor rRNA that is accompanied by conformational changes of the mitoribosomal proteins uS5m and mS26. These conformational changes signal completion of 5'-end rRNA processing through protection of the mature 5'-end of the 15S rRNA and stabilization of mS47. The removal of the 5' precursor together with the dissociation of Ccm1 may be catalyzed by the 5'-3' exoribonuclease Pet127. Involved in the specific removal of group I introns in mitochondrial encoded transcripts.</text>
</comment>
<dbReference type="STRING" id="1884261.A0A5C3QXK8"/>
<evidence type="ECO:0008006" key="8">
    <source>
        <dbReference type="Google" id="ProtNLM"/>
    </source>
</evidence>
<feature type="repeat" description="PPR" evidence="5">
    <location>
        <begin position="261"/>
        <end position="295"/>
    </location>
</feature>
<name>A0A5C3QXK8_9AGAR</name>